<feature type="region of interest" description="Disordered" evidence="1">
    <location>
        <begin position="1"/>
        <end position="54"/>
    </location>
</feature>
<name>A0A0F7FSQ1_9ACTN</name>
<dbReference type="STRING" id="408015.SXIM_12290"/>
<feature type="compositionally biased region" description="Gly residues" evidence="1">
    <location>
        <begin position="39"/>
        <end position="51"/>
    </location>
</feature>
<proteinExistence type="predicted"/>
<evidence type="ECO:0000256" key="1">
    <source>
        <dbReference type="SAM" id="MobiDB-lite"/>
    </source>
</evidence>
<keyword evidence="3" id="KW-1185">Reference proteome</keyword>
<feature type="compositionally biased region" description="Low complexity" evidence="1">
    <location>
        <begin position="1"/>
        <end position="12"/>
    </location>
</feature>
<evidence type="ECO:0000313" key="2">
    <source>
        <dbReference type="EMBL" id="AKG42613.1"/>
    </source>
</evidence>
<accession>A0A0F7FSQ1</accession>
<dbReference type="EMBL" id="CP009922">
    <property type="protein sequence ID" value="AKG42613.1"/>
    <property type="molecule type" value="Genomic_DNA"/>
</dbReference>
<dbReference type="Proteomes" id="UP000034034">
    <property type="component" value="Chromosome"/>
</dbReference>
<reference evidence="2" key="1">
    <citation type="submission" date="2019-08" db="EMBL/GenBank/DDBJ databases">
        <title>Complete genome sequence of a mangrove-derived Streptomyces xiamenensis.</title>
        <authorList>
            <person name="Xu J."/>
        </authorList>
    </citation>
    <scope>NUCLEOTIDE SEQUENCE</scope>
    <source>
        <strain evidence="2">318</strain>
    </source>
</reference>
<protein>
    <submittedName>
        <fullName evidence="2">Uncharacterized protein</fullName>
    </submittedName>
</protein>
<dbReference type="HOGENOM" id="CLU_2902554_0_0_11"/>
<evidence type="ECO:0000313" key="3">
    <source>
        <dbReference type="Proteomes" id="UP000034034"/>
    </source>
</evidence>
<dbReference type="PATRIC" id="fig|408015.6.peg.1262"/>
<organism evidence="2 3">
    <name type="scientific">Streptomyces xiamenensis</name>
    <dbReference type="NCBI Taxonomy" id="408015"/>
    <lineage>
        <taxon>Bacteria</taxon>
        <taxon>Bacillati</taxon>
        <taxon>Actinomycetota</taxon>
        <taxon>Actinomycetes</taxon>
        <taxon>Kitasatosporales</taxon>
        <taxon>Streptomycetaceae</taxon>
        <taxon>Streptomyces</taxon>
    </lineage>
</organism>
<dbReference type="AlphaFoldDB" id="A0A0F7FSQ1"/>
<sequence length="62" mass="5920">MIMSPLQPASPAAEPPAPSQTGTDDGPRPPALIVIGQEDGPGAGQAPGEGSGPLCVDGACAL</sequence>
<dbReference type="KEGG" id="sxi:SXIM_12290"/>
<gene>
    <name evidence="2" type="ORF">SXIM_12290</name>
</gene>